<keyword evidence="3 6" id="KW-0547">Nucleotide-binding</keyword>
<dbReference type="GO" id="GO:0005737">
    <property type="term" value="C:cytoplasm"/>
    <property type="evidence" value="ECO:0007669"/>
    <property type="project" value="UniProtKB-SubCell"/>
</dbReference>
<comment type="caution">
    <text evidence="8">The sequence shown here is derived from an EMBL/GenBank/DDBJ whole genome shotgun (WGS) entry which is preliminary data.</text>
</comment>
<keyword evidence="6" id="KW-0963">Cytoplasm</keyword>
<comment type="cofactor">
    <cofactor evidence="6">
        <name>Mg(2+)</name>
        <dbReference type="ChEBI" id="CHEBI:18420"/>
    </cofactor>
    <cofactor evidence="6">
        <name>Mn(2+)</name>
        <dbReference type="ChEBI" id="CHEBI:29035"/>
    </cofactor>
    <text evidence="6">Mg(2+). Can also accept Mn(2+).</text>
</comment>
<dbReference type="CDD" id="cd24010">
    <property type="entry name" value="ASKHA_NBD_AcK_PK"/>
    <property type="match status" value="1"/>
</dbReference>
<keyword evidence="9" id="KW-1185">Reference proteome</keyword>
<dbReference type="EC" id="2.7.2.1" evidence="6"/>
<comment type="pathway">
    <text evidence="6">Metabolic intermediate biosynthesis; acetyl-CoA biosynthesis; acetyl-CoA from acetate: step 1/2.</text>
</comment>
<evidence type="ECO:0000313" key="8">
    <source>
        <dbReference type="EMBL" id="TCU63648.1"/>
    </source>
</evidence>
<feature type="binding site" evidence="6">
    <location>
        <begin position="206"/>
        <end position="210"/>
    </location>
    <ligand>
        <name>ATP</name>
        <dbReference type="ChEBI" id="CHEBI:30616"/>
    </ligand>
</feature>
<feature type="active site" description="Proton donor/acceptor" evidence="6">
    <location>
        <position position="146"/>
    </location>
</feature>
<evidence type="ECO:0000256" key="5">
    <source>
        <dbReference type="ARBA" id="ARBA00022840"/>
    </source>
</evidence>
<dbReference type="Pfam" id="PF00871">
    <property type="entry name" value="Acetate_kinase"/>
    <property type="match status" value="1"/>
</dbReference>
<dbReference type="PIRSF" id="PIRSF000722">
    <property type="entry name" value="Acetate_prop_kin"/>
    <property type="match status" value="1"/>
</dbReference>
<dbReference type="UniPathway" id="UPA00340">
    <property type="reaction ID" value="UER00458"/>
</dbReference>
<evidence type="ECO:0000256" key="7">
    <source>
        <dbReference type="RuleBase" id="RU003835"/>
    </source>
</evidence>
<dbReference type="NCBIfam" id="TIGR00016">
    <property type="entry name" value="ackA"/>
    <property type="match status" value="1"/>
</dbReference>
<protein>
    <recommendedName>
        <fullName evidence="6">Acetate kinase</fullName>
        <ecNumber evidence="6">2.7.2.1</ecNumber>
    </recommendedName>
    <alternativeName>
        <fullName evidence="6">Acetokinase</fullName>
    </alternativeName>
</protein>
<evidence type="ECO:0000256" key="1">
    <source>
        <dbReference type="ARBA" id="ARBA00008748"/>
    </source>
</evidence>
<dbReference type="GO" id="GO:0006085">
    <property type="term" value="P:acetyl-CoA biosynthetic process"/>
    <property type="evidence" value="ECO:0007669"/>
    <property type="project" value="UniProtKB-UniRule"/>
</dbReference>
<dbReference type="GO" id="GO:0005524">
    <property type="term" value="F:ATP binding"/>
    <property type="evidence" value="ECO:0007669"/>
    <property type="project" value="UniProtKB-KW"/>
</dbReference>
<evidence type="ECO:0000256" key="4">
    <source>
        <dbReference type="ARBA" id="ARBA00022777"/>
    </source>
</evidence>
<dbReference type="InterPro" id="IPR000890">
    <property type="entry name" value="Aliphatic_acid_kin_short-chain"/>
</dbReference>
<dbReference type="PRINTS" id="PR00471">
    <property type="entry name" value="ACETATEKNASE"/>
</dbReference>
<feature type="binding site" evidence="6">
    <location>
        <position position="384"/>
    </location>
    <ligand>
        <name>Mg(2+)</name>
        <dbReference type="ChEBI" id="CHEBI:18420"/>
    </ligand>
</feature>
<comment type="similarity">
    <text evidence="1 6 7">Belongs to the acetokinase family.</text>
</comment>
<accession>A0A4R3TPC7</accession>
<dbReference type="InterPro" id="IPR004372">
    <property type="entry name" value="Ac/propionate_kinase"/>
</dbReference>
<proteinExistence type="inferred from homology"/>
<feature type="binding site" evidence="6">
    <location>
        <position position="15"/>
    </location>
    <ligand>
        <name>ATP</name>
        <dbReference type="ChEBI" id="CHEBI:30616"/>
    </ligand>
</feature>
<dbReference type="SUPFAM" id="SSF53067">
    <property type="entry name" value="Actin-like ATPase domain"/>
    <property type="match status" value="2"/>
</dbReference>
<dbReference type="PROSITE" id="PS01076">
    <property type="entry name" value="ACETATE_KINASE_2"/>
    <property type="match status" value="1"/>
</dbReference>
<sequence>MSKIISVNAGSSSLKFQLFEMPSETVLTSGIVEKIGFEDAMFTIKVDGEKIKKTLPIPDHTKAVALLLEALVEYKIVNSLDEIVGAGHRAVHGGEIFKESVPVTDDVVAKFASLNDLAPLHNPAGLVGYNAFKENLPSCKHVFVFDTAFHQTMPKESYIYALPMRYYDEYKIRRYGFHGTSHKYVSLRCAELMNKDVKDTKIITCHLGNGASITAVDGGKSINTSMGFTPLAGVMMGTRCGDIDPAIVTYVMKKEGLTPDEMDTVMNKQSGMLGVSGISSDARDIEDACKEGNESAILTTEVYVNRVINTVGGYYAQLGGADAIVFTGGIGENDTNIRRLVCERLKDAFGIVLDEELNAKSRGKELLLSKPESKVQVWLIPTNEELMIARDTFALLGE</sequence>
<feature type="binding site" evidence="6">
    <location>
        <position position="89"/>
    </location>
    <ligand>
        <name>substrate</name>
    </ligand>
</feature>
<comment type="function">
    <text evidence="6">Catalyzes the formation of acetyl phosphate from acetate and ATP. Can also catalyze the reverse reaction.</text>
</comment>
<gene>
    <name evidence="6" type="primary">ackA</name>
    <name evidence="8" type="ORF">EDD61_101303</name>
</gene>
<comment type="subunit">
    <text evidence="6">Homodimer.</text>
</comment>
<feature type="site" description="Transition state stabilizer" evidence="6">
    <location>
        <position position="178"/>
    </location>
</feature>
<evidence type="ECO:0000313" key="9">
    <source>
        <dbReference type="Proteomes" id="UP000295773"/>
    </source>
</evidence>
<keyword evidence="6" id="KW-0479">Metal-binding</keyword>
<feature type="binding site" evidence="6">
    <location>
        <begin position="329"/>
        <end position="333"/>
    </location>
    <ligand>
        <name>ATP</name>
        <dbReference type="ChEBI" id="CHEBI:30616"/>
    </ligand>
</feature>
<keyword evidence="5 6" id="KW-0067">ATP-binding</keyword>
<organism evidence="8 9">
    <name type="scientific">Longicatena caecimuris</name>
    <dbReference type="NCBI Taxonomy" id="1796635"/>
    <lineage>
        <taxon>Bacteria</taxon>
        <taxon>Bacillati</taxon>
        <taxon>Bacillota</taxon>
        <taxon>Erysipelotrichia</taxon>
        <taxon>Erysipelotrichales</taxon>
        <taxon>Erysipelotrichaceae</taxon>
        <taxon>Longicatena</taxon>
    </lineage>
</organism>
<comment type="subcellular location">
    <subcellularLocation>
        <location evidence="6">Cytoplasm</location>
    </subcellularLocation>
</comment>
<reference evidence="8 9" key="1">
    <citation type="submission" date="2019-03" db="EMBL/GenBank/DDBJ databases">
        <title>Genomic Encyclopedia of Type Strains, Phase IV (KMG-IV): sequencing the most valuable type-strain genomes for metagenomic binning, comparative biology and taxonomic classification.</title>
        <authorList>
            <person name="Goeker M."/>
        </authorList>
    </citation>
    <scope>NUCLEOTIDE SEQUENCE [LARGE SCALE GENOMIC DNA]</scope>
    <source>
        <strain evidence="8 9">DSM 29481</strain>
    </source>
</reference>
<keyword evidence="2 6" id="KW-0808">Transferase</keyword>
<dbReference type="InterPro" id="IPR043129">
    <property type="entry name" value="ATPase_NBD"/>
</dbReference>
<dbReference type="InterPro" id="IPR023865">
    <property type="entry name" value="Aliphatic_acid_kinase_CS"/>
</dbReference>
<dbReference type="EMBL" id="SMBP01000001">
    <property type="protein sequence ID" value="TCU63648.1"/>
    <property type="molecule type" value="Genomic_DNA"/>
</dbReference>
<dbReference type="RefSeq" id="WP_008688707.1">
    <property type="nucleotide sequence ID" value="NZ_AP024510.1"/>
</dbReference>
<dbReference type="GeneID" id="73795495"/>
<name>A0A4R3TPC7_9FIRM</name>
<dbReference type="HAMAP" id="MF_00020">
    <property type="entry name" value="Acetate_kinase"/>
    <property type="match status" value="1"/>
</dbReference>
<evidence type="ECO:0000256" key="3">
    <source>
        <dbReference type="ARBA" id="ARBA00022741"/>
    </source>
</evidence>
<dbReference type="GO" id="GO:0006083">
    <property type="term" value="P:acetate metabolic process"/>
    <property type="evidence" value="ECO:0007669"/>
    <property type="project" value="TreeGrafter"/>
</dbReference>
<feature type="binding site" evidence="6">
    <location>
        <begin position="281"/>
        <end position="283"/>
    </location>
    <ligand>
        <name>ATP</name>
        <dbReference type="ChEBI" id="CHEBI:30616"/>
    </ligand>
</feature>
<evidence type="ECO:0000256" key="6">
    <source>
        <dbReference type="HAMAP-Rule" id="MF_00020"/>
    </source>
</evidence>
<dbReference type="Proteomes" id="UP000295773">
    <property type="component" value="Unassembled WGS sequence"/>
</dbReference>
<evidence type="ECO:0000256" key="2">
    <source>
        <dbReference type="ARBA" id="ARBA00022679"/>
    </source>
</evidence>
<dbReference type="PROSITE" id="PS01075">
    <property type="entry name" value="ACETATE_KINASE_1"/>
    <property type="match status" value="1"/>
</dbReference>
<dbReference type="PANTHER" id="PTHR21060">
    <property type="entry name" value="ACETATE KINASE"/>
    <property type="match status" value="1"/>
</dbReference>
<dbReference type="PANTHER" id="PTHR21060:SF15">
    <property type="entry name" value="ACETATE KINASE-RELATED"/>
    <property type="match status" value="1"/>
</dbReference>
<feature type="site" description="Transition state stabilizer" evidence="6">
    <location>
        <position position="239"/>
    </location>
</feature>
<dbReference type="AlphaFoldDB" id="A0A4R3TPC7"/>
<dbReference type="GO" id="GO:0008776">
    <property type="term" value="F:acetate kinase activity"/>
    <property type="evidence" value="ECO:0007669"/>
    <property type="project" value="UniProtKB-UniRule"/>
</dbReference>
<keyword evidence="4 6" id="KW-0418">Kinase</keyword>
<keyword evidence="6" id="KW-0460">Magnesium</keyword>
<feature type="binding site" evidence="6">
    <location>
        <position position="8"/>
    </location>
    <ligand>
        <name>Mg(2+)</name>
        <dbReference type="ChEBI" id="CHEBI:18420"/>
    </ligand>
</feature>
<dbReference type="GO" id="GO:0000287">
    <property type="term" value="F:magnesium ion binding"/>
    <property type="evidence" value="ECO:0007669"/>
    <property type="project" value="UniProtKB-UniRule"/>
</dbReference>
<dbReference type="Gene3D" id="3.30.420.40">
    <property type="match status" value="2"/>
</dbReference>
<comment type="catalytic activity">
    <reaction evidence="6">
        <text>acetate + ATP = acetyl phosphate + ADP</text>
        <dbReference type="Rhea" id="RHEA:11352"/>
        <dbReference type="ChEBI" id="CHEBI:22191"/>
        <dbReference type="ChEBI" id="CHEBI:30089"/>
        <dbReference type="ChEBI" id="CHEBI:30616"/>
        <dbReference type="ChEBI" id="CHEBI:456216"/>
        <dbReference type="EC" id="2.7.2.1"/>
    </reaction>
</comment>